<proteinExistence type="predicted"/>
<reference evidence="2" key="1">
    <citation type="submission" date="2018-04" db="EMBL/GenBank/DDBJ databases">
        <title>Transcriptome assembly of Sipha flava.</title>
        <authorList>
            <person name="Scully E.D."/>
            <person name="Geib S.M."/>
            <person name="Palmer N.A."/>
            <person name="Koch K."/>
            <person name="Bradshaw J."/>
            <person name="Heng-Moss T."/>
            <person name="Sarath G."/>
        </authorList>
    </citation>
    <scope>NUCLEOTIDE SEQUENCE</scope>
</reference>
<gene>
    <name evidence="2" type="ORF">g.168859</name>
</gene>
<accession>A0A2S2QXU5</accession>
<sequence>MSKNNNKFMTTKLKGTEMLARHSQHKPLQSSSHNDFVASGSHTSDLQEQSTVWSNSIPKLIPETKQVIYGGRGLAISKLVETMSKTPGEPMDKWIITIFQDINKCNKSLNYIKILKNIFFF</sequence>
<feature type="compositionally biased region" description="Polar residues" evidence="1">
    <location>
        <begin position="26"/>
        <end position="48"/>
    </location>
</feature>
<feature type="region of interest" description="Disordered" evidence="1">
    <location>
        <begin position="19"/>
        <end position="48"/>
    </location>
</feature>
<evidence type="ECO:0000256" key="1">
    <source>
        <dbReference type="SAM" id="MobiDB-lite"/>
    </source>
</evidence>
<dbReference type="AlphaFoldDB" id="A0A2S2QXU5"/>
<dbReference type="OrthoDB" id="6608379at2759"/>
<dbReference type="EMBL" id="GGMS01013127">
    <property type="protein sequence ID" value="MBY82330.1"/>
    <property type="molecule type" value="Transcribed_RNA"/>
</dbReference>
<protein>
    <submittedName>
        <fullName evidence="2">Uncharacterized protein</fullName>
    </submittedName>
</protein>
<name>A0A2S2QXU5_9HEMI</name>
<organism evidence="2">
    <name type="scientific">Sipha flava</name>
    <name type="common">yellow sugarcane aphid</name>
    <dbReference type="NCBI Taxonomy" id="143950"/>
    <lineage>
        <taxon>Eukaryota</taxon>
        <taxon>Metazoa</taxon>
        <taxon>Ecdysozoa</taxon>
        <taxon>Arthropoda</taxon>
        <taxon>Hexapoda</taxon>
        <taxon>Insecta</taxon>
        <taxon>Pterygota</taxon>
        <taxon>Neoptera</taxon>
        <taxon>Paraneoptera</taxon>
        <taxon>Hemiptera</taxon>
        <taxon>Sternorrhyncha</taxon>
        <taxon>Aphidomorpha</taxon>
        <taxon>Aphidoidea</taxon>
        <taxon>Aphididae</taxon>
        <taxon>Sipha</taxon>
    </lineage>
</organism>
<evidence type="ECO:0000313" key="2">
    <source>
        <dbReference type="EMBL" id="MBY82330.1"/>
    </source>
</evidence>